<feature type="region of interest" description="Disordered" evidence="2">
    <location>
        <begin position="372"/>
        <end position="394"/>
    </location>
</feature>
<feature type="region of interest" description="Disordered" evidence="2">
    <location>
        <begin position="408"/>
        <end position="472"/>
    </location>
</feature>
<organism evidence="3 4">
    <name type="scientific">Caenorhabditis briggsae</name>
    <dbReference type="NCBI Taxonomy" id="6238"/>
    <lineage>
        <taxon>Eukaryota</taxon>
        <taxon>Metazoa</taxon>
        <taxon>Ecdysozoa</taxon>
        <taxon>Nematoda</taxon>
        <taxon>Chromadorea</taxon>
        <taxon>Rhabditida</taxon>
        <taxon>Rhabditina</taxon>
        <taxon>Rhabditomorpha</taxon>
        <taxon>Rhabditoidea</taxon>
        <taxon>Rhabditidae</taxon>
        <taxon>Peloderinae</taxon>
        <taxon>Caenorhabditis</taxon>
    </lineage>
</organism>
<feature type="compositionally biased region" description="Acidic residues" evidence="2">
    <location>
        <begin position="673"/>
        <end position="726"/>
    </location>
</feature>
<proteinExistence type="predicted"/>
<feature type="compositionally biased region" description="Basic and acidic residues" evidence="2">
    <location>
        <begin position="631"/>
        <end position="652"/>
    </location>
</feature>
<evidence type="ECO:0000313" key="4">
    <source>
        <dbReference type="Proteomes" id="UP000827892"/>
    </source>
</evidence>
<name>A0AAE9D972_CAEBR</name>
<sequence length="1472" mass="169359">MERRNGPRCREVADFVGRNGYFGYPGRPGDVLGRFQRRPRHDDPRMPFELIHSILITSRLRSSDSSAECLDFLKSRDEFWFKERWDSICQWDRFANELKQEKLKKRKDEYGFRQLKSLSVVSREFYEFIENRMRPGVDFKPIEVDFKFKGFKFDDWDSFTRRVTLYKYGGTGDKHPCTKLTRISRFNRLDFEHVRPFETIRHVYIDSIPLSEELFETLHRMDLTRAQTIKFQRIPYIHLFPETINVPEYVQRFCREVNTKALIWFESRECDPWIALFGYPVALNQGAGAGAGAGGARGVAGHQQLNGFRGFGARNNRQGRHRRANLPANGFGGHFGGNIRAQGFGVRENQQEQERQLLQRLAAIIPVIPVANEDVDDDWDDNDPENEDPEAPEALQDLQIVPEALERAENAPEDRSDAPDASIQVEHAPEGPPAAAYARVEAPEGAESDPEDSERDQNQLSDAPESFRNQDLQDVPEEALEISSDDSDAPEEDTPYDASAVPIALLQLLNIDFQDHPVAEPFNQLLQLPQLRFDPPEDVQNLLEAPEAPQRPRNAPGAPISLLQLRLLQRYIQDHPVAEPWNNLLQLAVPRAPEGVGNALEHPQNVLDGPDDILAPPNQDEAADDVGNAPERPRMVRDDDPKDVIEPPNRDEAAEDVLEEGDVRHENVLDREEAPEDVDPEEQDNGENPEDEDPEDEEIPDEEDFEGDDENLEDVNPDEEAIDEWAEDGRRRGKAEDDEDEDEVFQEPEDVDAEDEALEEYADPERPEYIANRLDLQENDQDPRLFAPLASPNDLGDPEDVGGAPEAPEAPQNVLDVPHPGALLHRIPAHQAAANDHRVAVARYPLEVFGLRGGVNRRGGARDIREGIELINADAINLAQRLVAMGEEEELIRQLEVPVAANGALHHAPEAPDDLNDDFEALERQEELPNLPFDINLVGNAPEAFLEPQEDLPRLPCDIDLAPEDAPEGVPIALFENEDPEAPEALQDLQIVPEALERAENALEDGLGQQLNGFGDVNEPENEDFEAPEDRSDAPDASIQVELPQLRFDPPEAPEAPETPGNVPGDVVEFLIQHLEAHQQHPLWGLLNLPTNLPELLALENFLESPPLRLNPPMAPIPLNEDVDVNAPEQPDERDNQLDPVLHREESEARLDYRIARNHSLQVHHRRDRALYQADETLSGYVHATRNAVLAGIHLEDNPDDWRAEAQVERVQKVVLHRRQDVVNRWMTWRRDCEHFRIADQVANRMEKALRTLENENERRRHLFRRDRINFYREKFHRYMRSRPREHRPNAQEVNQQVQRYRAYRTINILHRIMTSRGFNRRRANLNYIEPGDVIRMKGHLKMLLNIFTRNKTDRIRSAGRWHLKQLFRIFRKQPINAKQLMWHLRMLKSITLHGPLDVRIARNIWELTEAQQARTTVFQPFQWIFERKFHLNDETYYVERREPTRDLIDRRTMILEFLWTFRQYFDAENGI</sequence>
<feature type="compositionally biased region" description="Acidic residues" evidence="2">
    <location>
        <begin position="444"/>
        <end position="454"/>
    </location>
</feature>
<evidence type="ECO:0000256" key="1">
    <source>
        <dbReference type="SAM" id="Coils"/>
    </source>
</evidence>
<feature type="compositionally biased region" description="Acidic residues" evidence="2">
    <location>
        <begin position="736"/>
        <end position="762"/>
    </location>
</feature>
<keyword evidence="1" id="KW-0175">Coiled coil</keyword>
<evidence type="ECO:0000256" key="2">
    <source>
        <dbReference type="SAM" id="MobiDB-lite"/>
    </source>
</evidence>
<feature type="compositionally biased region" description="Basic and acidic residues" evidence="2">
    <location>
        <begin position="661"/>
        <end position="672"/>
    </location>
</feature>
<feature type="region of interest" description="Disordered" evidence="2">
    <location>
        <begin position="596"/>
        <end position="818"/>
    </location>
</feature>
<feature type="compositionally biased region" description="Acidic residues" evidence="2">
    <location>
        <begin position="1018"/>
        <end position="1027"/>
    </location>
</feature>
<evidence type="ECO:0000313" key="3">
    <source>
        <dbReference type="EMBL" id="ULT99011.1"/>
    </source>
</evidence>
<feature type="region of interest" description="Disordered" evidence="2">
    <location>
        <begin position="1008"/>
        <end position="1035"/>
    </location>
</feature>
<accession>A0AAE9D972</accession>
<dbReference type="Proteomes" id="UP000827892">
    <property type="component" value="Chromosome III"/>
</dbReference>
<feature type="coiled-coil region" evidence="1">
    <location>
        <begin position="1236"/>
        <end position="1266"/>
    </location>
</feature>
<protein>
    <submittedName>
        <fullName evidence="3">Uncharacterized protein</fullName>
    </submittedName>
</protein>
<dbReference type="EMBL" id="CP090893">
    <property type="protein sequence ID" value="ULT99011.1"/>
    <property type="molecule type" value="Genomic_DNA"/>
</dbReference>
<feature type="compositionally biased region" description="Basic and acidic residues" evidence="2">
    <location>
        <begin position="408"/>
        <end position="418"/>
    </location>
</feature>
<gene>
    <name evidence="3" type="ORF">L3Y34_000395</name>
</gene>
<feature type="compositionally biased region" description="Acidic residues" evidence="2">
    <location>
        <begin position="373"/>
        <end position="391"/>
    </location>
</feature>
<reference evidence="3 4" key="1">
    <citation type="submission" date="2022-05" db="EMBL/GenBank/DDBJ databases">
        <title>Chromosome-level reference genomes for two strains of Caenorhabditis briggsae: an improved platform for comparative genomics.</title>
        <authorList>
            <person name="Stevens L."/>
            <person name="Andersen E.C."/>
        </authorList>
    </citation>
    <scope>NUCLEOTIDE SEQUENCE [LARGE SCALE GENOMIC DNA]</scope>
    <source>
        <strain evidence="3">QX1410_ONT</strain>
        <tissue evidence="3">Whole-organism</tissue>
    </source>
</reference>